<keyword evidence="8" id="KW-1185">Reference proteome</keyword>
<protein>
    <submittedName>
        <fullName evidence="7">Porin family protein</fullName>
    </submittedName>
</protein>
<evidence type="ECO:0000259" key="6">
    <source>
        <dbReference type="Pfam" id="PF13505"/>
    </source>
</evidence>
<dbReference type="Gene3D" id="2.40.160.20">
    <property type="match status" value="1"/>
</dbReference>
<feature type="signal peptide" evidence="5">
    <location>
        <begin position="1"/>
        <end position="24"/>
    </location>
</feature>
<evidence type="ECO:0000256" key="5">
    <source>
        <dbReference type="SAM" id="SignalP"/>
    </source>
</evidence>
<keyword evidence="2 5" id="KW-0732">Signal</keyword>
<gene>
    <name evidence="7" type="ORF">OKW52_10500</name>
</gene>
<keyword evidence="3" id="KW-0472">Membrane</keyword>
<comment type="caution">
    <text evidence="7">The sequence shown here is derived from an EMBL/GenBank/DDBJ whole genome shotgun (WGS) entry which is preliminary data.</text>
</comment>
<dbReference type="Proteomes" id="UP001208938">
    <property type="component" value="Unassembled WGS sequence"/>
</dbReference>
<name>A0ABT3GYN5_9RHOB</name>
<dbReference type="SUPFAM" id="SSF56925">
    <property type="entry name" value="OMPA-like"/>
    <property type="match status" value="1"/>
</dbReference>
<organism evidence="7 8">
    <name type="scientific">Pararhodobacter zhoushanensis</name>
    <dbReference type="NCBI Taxonomy" id="2479545"/>
    <lineage>
        <taxon>Bacteria</taxon>
        <taxon>Pseudomonadati</taxon>
        <taxon>Pseudomonadota</taxon>
        <taxon>Alphaproteobacteria</taxon>
        <taxon>Rhodobacterales</taxon>
        <taxon>Paracoccaceae</taxon>
        <taxon>Pararhodobacter</taxon>
    </lineage>
</organism>
<feature type="chain" id="PRO_5045839623" evidence="5">
    <location>
        <begin position="25"/>
        <end position="230"/>
    </location>
</feature>
<dbReference type="PANTHER" id="PTHR34001:SF3">
    <property type="entry name" value="BLL7405 PROTEIN"/>
    <property type="match status" value="1"/>
</dbReference>
<feature type="domain" description="Outer membrane protein beta-barrel" evidence="6">
    <location>
        <begin position="11"/>
        <end position="207"/>
    </location>
</feature>
<accession>A0ABT3GYN5</accession>
<evidence type="ECO:0000256" key="4">
    <source>
        <dbReference type="ARBA" id="ARBA00038306"/>
    </source>
</evidence>
<dbReference type="RefSeq" id="WP_264505657.1">
    <property type="nucleotide sequence ID" value="NZ_JAPDFL010000001.1"/>
</dbReference>
<evidence type="ECO:0000313" key="7">
    <source>
        <dbReference type="EMBL" id="MCW1932675.1"/>
    </source>
</evidence>
<comment type="similarity">
    <text evidence="4">Belongs to the Omp25/RopB family.</text>
</comment>
<dbReference type="Pfam" id="PF13505">
    <property type="entry name" value="OMP_b-brl"/>
    <property type="match status" value="1"/>
</dbReference>
<evidence type="ECO:0000256" key="2">
    <source>
        <dbReference type="ARBA" id="ARBA00022729"/>
    </source>
</evidence>
<dbReference type="InterPro" id="IPR051692">
    <property type="entry name" value="OMP-like"/>
</dbReference>
<dbReference type="InterPro" id="IPR027385">
    <property type="entry name" value="Beta-barrel_OMP"/>
</dbReference>
<dbReference type="InterPro" id="IPR011250">
    <property type="entry name" value="OMP/PagP_B-barrel"/>
</dbReference>
<reference evidence="7 8" key="1">
    <citation type="submission" date="2022-10" db="EMBL/GenBank/DDBJ databases">
        <title>Pararhodobacter sp. nov., isolated from marine algae.</title>
        <authorList>
            <person name="Choi B.J."/>
            <person name="Kim J.M."/>
            <person name="Lee J.K."/>
            <person name="Choi D.G."/>
            <person name="Jeon C.O."/>
        </authorList>
    </citation>
    <scope>NUCLEOTIDE SEQUENCE [LARGE SCALE GENOMIC DNA]</scope>
    <source>
        <strain evidence="7 8">ZQ420</strain>
    </source>
</reference>
<proteinExistence type="inferred from homology"/>
<sequence length="230" mass="24541">MPVACRPVAAAACALLCVAAPVSAQDWSGTYAGLSAGYTESDVDWTAMGTSLFVPPNAGYSSAENGSTYGLHLGQRFQRDNGLVLGWEVGVADLDHDRLAENPYTSGETFQTQFGPMLTVTGQIGQATGNWLVYAEAGLAWAERRVTNRAPYCAVGPCTLDLSTSRPGFVLGLGVDYKVSDQMSIGVSYRNTRFGSSEEAGTVSQIGFPEQLRIDGDASVVSLRLNWYFN</sequence>
<comment type="subcellular location">
    <subcellularLocation>
        <location evidence="1">Membrane</location>
    </subcellularLocation>
</comment>
<dbReference type="PANTHER" id="PTHR34001">
    <property type="entry name" value="BLL7405 PROTEIN"/>
    <property type="match status" value="1"/>
</dbReference>
<evidence type="ECO:0000256" key="3">
    <source>
        <dbReference type="ARBA" id="ARBA00023136"/>
    </source>
</evidence>
<dbReference type="EMBL" id="JAPDFL010000001">
    <property type="protein sequence ID" value="MCW1932675.1"/>
    <property type="molecule type" value="Genomic_DNA"/>
</dbReference>
<evidence type="ECO:0000313" key="8">
    <source>
        <dbReference type="Proteomes" id="UP001208938"/>
    </source>
</evidence>
<evidence type="ECO:0000256" key="1">
    <source>
        <dbReference type="ARBA" id="ARBA00004370"/>
    </source>
</evidence>